<accession>A0A9X3BUG3</accession>
<reference evidence="4" key="1">
    <citation type="submission" date="2020-07" db="EMBL/GenBank/DDBJ databases">
        <authorList>
            <person name="Pettersson B.M.F."/>
            <person name="Behra P.R.K."/>
            <person name="Ramesh M."/>
            <person name="Das S."/>
            <person name="Dasgupta S."/>
            <person name="Kirsebom L.A."/>
        </authorList>
    </citation>
    <scope>NUCLEOTIDE SEQUENCE</scope>
    <source>
        <strain evidence="4">DSM 44838</strain>
    </source>
</reference>
<protein>
    <submittedName>
        <fullName evidence="4">Uncharacterized protein</fullName>
    </submittedName>
</protein>
<organism evidence="4 5">
    <name type="scientific">Mycobacterium yunnanensis</name>
    <dbReference type="NCBI Taxonomy" id="368477"/>
    <lineage>
        <taxon>Bacteria</taxon>
        <taxon>Bacillati</taxon>
        <taxon>Actinomycetota</taxon>
        <taxon>Actinomycetes</taxon>
        <taxon>Mycobacteriales</taxon>
        <taxon>Mycobacteriaceae</taxon>
        <taxon>Mycobacterium</taxon>
    </lineage>
</organism>
<name>A0A9X3BUG3_9MYCO</name>
<keyword evidence="2" id="KW-0812">Transmembrane</keyword>
<feature type="compositionally biased region" description="Pro residues" evidence="1">
    <location>
        <begin position="210"/>
        <end position="220"/>
    </location>
</feature>
<evidence type="ECO:0000256" key="3">
    <source>
        <dbReference type="SAM" id="SignalP"/>
    </source>
</evidence>
<evidence type="ECO:0000313" key="4">
    <source>
        <dbReference type="EMBL" id="MCV7422674.1"/>
    </source>
</evidence>
<reference evidence="4" key="2">
    <citation type="journal article" date="2022" name="BMC Genomics">
        <title>Comparative genome analysis of mycobacteria focusing on tRNA and non-coding RNA.</title>
        <authorList>
            <person name="Behra P.R.K."/>
            <person name="Pettersson B.M.F."/>
            <person name="Ramesh M."/>
            <person name="Das S."/>
            <person name="Dasgupta S."/>
            <person name="Kirsebom L.A."/>
        </authorList>
    </citation>
    <scope>NUCLEOTIDE SEQUENCE</scope>
    <source>
        <strain evidence="4">DSM 44838</strain>
    </source>
</reference>
<feature type="region of interest" description="Disordered" evidence="1">
    <location>
        <begin position="286"/>
        <end position="333"/>
    </location>
</feature>
<feature type="region of interest" description="Disordered" evidence="1">
    <location>
        <begin position="208"/>
        <end position="248"/>
    </location>
</feature>
<keyword evidence="2" id="KW-1133">Transmembrane helix</keyword>
<feature type="compositionally biased region" description="Polar residues" evidence="1">
    <location>
        <begin position="298"/>
        <end position="309"/>
    </location>
</feature>
<dbReference type="EMBL" id="JACKVK010000009">
    <property type="protein sequence ID" value="MCV7422674.1"/>
    <property type="molecule type" value="Genomic_DNA"/>
</dbReference>
<gene>
    <name evidence="4" type="ORF">H7K45_19180</name>
</gene>
<sequence>MPNPVLAVPRPVAALIAALLMSCAGMGVAAADPDDSGTPNDPGSGTETPPSSEPEPTTGIPPSVTPEIRPPSIFDIPQTIATQLRDMFGKPLSVFGNGRVPGTLTSPDVPVGGASPGRKRDRPSAGDVAEAPDSAPPEVVTPAQGRRAGSTVEVTLPFTPPVTVPVPSLPGPGSGSIRWSLDLTDPYAAYTSVAETLNTVNSLLRDVYAPPDPSPAPTPSPSFRTMQEEPSVVEADGTDGGMAPSTGSSRLSVLQVPVLVPQIHVPTPRPITGSPPAGAQVFEAGSAGARAPAVKGSAAQTGSTPTEQLPPTGSGQAGSASASGMGAPAPRQGYPRYLRTARANEMAMVAVPGLAGLLALTFSGGVIGYRQANSGRYLRTGAARFLT</sequence>
<feature type="compositionally biased region" description="Low complexity" evidence="1">
    <location>
        <begin position="310"/>
        <end position="330"/>
    </location>
</feature>
<feature type="region of interest" description="Disordered" evidence="1">
    <location>
        <begin position="30"/>
        <end position="72"/>
    </location>
</feature>
<feature type="compositionally biased region" description="Low complexity" evidence="1">
    <location>
        <begin position="42"/>
        <end position="62"/>
    </location>
</feature>
<feature type="chain" id="PRO_5040731160" evidence="3">
    <location>
        <begin position="30"/>
        <end position="387"/>
    </location>
</feature>
<dbReference type="RefSeq" id="WP_263997504.1">
    <property type="nucleotide sequence ID" value="NZ_JACKVK010000009.1"/>
</dbReference>
<comment type="caution">
    <text evidence="4">The sequence shown here is derived from an EMBL/GenBank/DDBJ whole genome shotgun (WGS) entry which is preliminary data.</text>
</comment>
<dbReference type="Proteomes" id="UP001141629">
    <property type="component" value="Unassembled WGS sequence"/>
</dbReference>
<evidence type="ECO:0000313" key="5">
    <source>
        <dbReference type="Proteomes" id="UP001141629"/>
    </source>
</evidence>
<feature type="region of interest" description="Disordered" evidence="1">
    <location>
        <begin position="99"/>
        <end position="148"/>
    </location>
</feature>
<evidence type="ECO:0000256" key="2">
    <source>
        <dbReference type="SAM" id="Phobius"/>
    </source>
</evidence>
<dbReference type="AlphaFoldDB" id="A0A9X3BUG3"/>
<feature type="transmembrane region" description="Helical" evidence="2">
    <location>
        <begin position="346"/>
        <end position="369"/>
    </location>
</feature>
<keyword evidence="2" id="KW-0472">Membrane</keyword>
<evidence type="ECO:0000256" key="1">
    <source>
        <dbReference type="SAM" id="MobiDB-lite"/>
    </source>
</evidence>
<keyword evidence="3" id="KW-0732">Signal</keyword>
<keyword evidence="5" id="KW-1185">Reference proteome</keyword>
<proteinExistence type="predicted"/>
<feature type="signal peptide" evidence="3">
    <location>
        <begin position="1"/>
        <end position="29"/>
    </location>
</feature>